<feature type="active site" evidence="5 6">
    <location>
        <position position="296"/>
    </location>
</feature>
<dbReference type="CDD" id="cd16432">
    <property type="entry name" value="CheB_Rec"/>
    <property type="match status" value="1"/>
</dbReference>
<protein>
    <recommendedName>
        <fullName evidence="5">Protein-glutamate methylesterase/protein-glutamine glutaminase</fullName>
        <ecNumber evidence="5">3.1.1.61</ecNumber>
        <ecNumber evidence="5">3.5.1.44</ecNumber>
    </recommendedName>
</protein>
<comment type="similarity">
    <text evidence="5">Belongs to the CheB family.</text>
</comment>
<dbReference type="AlphaFoldDB" id="A0L7P6"/>
<keyword evidence="11" id="KW-1185">Reference proteome</keyword>
<evidence type="ECO:0000256" key="6">
    <source>
        <dbReference type="PROSITE-ProRule" id="PRU00050"/>
    </source>
</evidence>
<comment type="catalytic activity">
    <reaction evidence="5">
        <text>L-glutaminyl-[protein] + H2O = L-glutamyl-[protein] + NH4(+)</text>
        <dbReference type="Rhea" id="RHEA:16441"/>
        <dbReference type="Rhea" id="RHEA-COMP:10207"/>
        <dbReference type="Rhea" id="RHEA-COMP:10208"/>
        <dbReference type="ChEBI" id="CHEBI:15377"/>
        <dbReference type="ChEBI" id="CHEBI:28938"/>
        <dbReference type="ChEBI" id="CHEBI:29973"/>
        <dbReference type="ChEBI" id="CHEBI:30011"/>
        <dbReference type="EC" id="3.5.1.44"/>
    </reaction>
</comment>
<dbReference type="PANTHER" id="PTHR42872:SF6">
    <property type="entry name" value="PROTEIN-GLUTAMATE METHYLESTERASE_PROTEIN-GLUTAMINE GLUTAMINASE"/>
    <property type="match status" value="1"/>
</dbReference>
<comment type="catalytic activity">
    <reaction evidence="4 5">
        <text>[protein]-L-glutamate 5-O-methyl ester + H2O = L-glutamyl-[protein] + methanol + H(+)</text>
        <dbReference type="Rhea" id="RHEA:23236"/>
        <dbReference type="Rhea" id="RHEA-COMP:10208"/>
        <dbReference type="Rhea" id="RHEA-COMP:10311"/>
        <dbReference type="ChEBI" id="CHEBI:15377"/>
        <dbReference type="ChEBI" id="CHEBI:15378"/>
        <dbReference type="ChEBI" id="CHEBI:17790"/>
        <dbReference type="ChEBI" id="CHEBI:29973"/>
        <dbReference type="ChEBI" id="CHEBI:82795"/>
        <dbReference type="EC" id="3.1.1.61"/>
    </reaction>
</comment>
<feature type="active site" evidence="5 6">
    <location>
        <position position="203"/>
    </location>
</feature>
<dbReference type="OrthoDB" id="9793421at2"/>
<dbReference type="KEGG" id="mgm:Mmc1_1480"/>
<dbReference type="InterPro" id="IPR035909">
    <property type="entry name" value="CheB_C"/>
</dbReference>
<dbReference type="SUPFAM" id="SSF52738">
    <property type="entry name" value="Methylesterase CheB, C-terminal domain"/>
    <property type="match status" value="1"/>
</dbReference>
<feature type="modified residue" description="4-aspartylphosphate" evidence="5 7">
    <location>
        <position position="56"/>
    </location>
</feature>
<dbReference type="PANTHER" id="PTHR42872">
    <property type="entry name" value="PROTEIN-GLUTAMATE METHYLESTERASE/PROTEIN-GLUTAMINE GLUTAMINASE"/>
    <property type="match status" value="1"/>
</dbReference>
<comment type="domain">
    <text evidence="5">Contains a C-terminal catalytic domain, and an N-terminal region which modulates catalytic activity.</text>
</comment>
<feature type="domain" description="CheB-type methylesterase" evidence="9">
    <location>
        <begin position="167"/>
        <end position="354"/>
    </location>
</feature>
<evidence type="ECO:0000256" key="1">
    <source>
        <dbReference type="ARBA" id="ARBA00022490"/>
    </source>
</evidence>
<evidence type="ECO:0000256" key="4">
    <source>
        <dbReference type="ARBA" id="ARBA00048267"/>
    </source>
</evidence>
<dbReference type="NCBIfam" id="NF001965">
    <property type="entry name" value="PRK00742.1"/>
    <property type="match status" value="1"/>
</dbReference>
<dbReference type="Proteomes" id="UP000002586">
    <property type="component" value="Chromosome"/>
</dbReference>
<accession>A0L7P6</accession>
<dbReference type="EC" id="3.5.1.44" evidence="5"/>
<comment type="function">
    <text evidence="5">Involved in chemotaxis. Part of a chemotaxis signal transduction system that modulates chemotaxis in response to various stimuli. Catalyzes the demethylation of specific methylglutamate residues introduced into the chemoreceptors (methyl-accepting chemotaxis proteins or MCP) by CheR. Also mediates the irreversible deamidation of specific glutamine residues to glutamic acid.</text>
</comment>
<evidence type="ECO:0000259" key="9">
    <source>
        <dbReference type="PROSITE" id="PS50122"/>
    </source>
</evidence>
<dbReference type="GO" id="GO:0008984">
    <property type="term" value="F:protein-glutamate methylesterase activity"/>
    <property type="evidence" value="ECO:0007669"/>
    <property type="project" value="UniProtKB-UniRule"/>
</dbReference>
<dbReference type="Gene3D" id="3.40.50.2300">
    <property type="match status" value="1"/>
</dbReference>
<keyword evidence="1 5" id="KW-0963">Cytoplasm</keyword>
<evidence type="ECO:0000256" key="2">
    <source>
        <dbReference type="ARBA" id="ARBA00022500"/>
    </source>
</evidence>
<dbReference type="PIRSF" id="PIRSF000876">
    <property type="entry name" value="RR_chemtxs_CheB"/>
    <property type="match status" value="1"/>
</dbReference>
<reference evidence="11" key="1">
    <citation type="journal article" date="2009" name="Appl. Environ. Microbiol.">
        <title>Complete genome sequence of the chemolithoautotrophic marine magnetotactic coccus strain MC-1.</title>
        <authorList>
            <person name="Schubbe S."/>
            <person name="Williams T.J."/>
            <person name="Xie G."/>
            <person name="Kiss H.E."/>
            <person name="Brettin T.S."/>
            <person name="Martinez D."/>
            <person name="Ross C.A."/>
            <person name="Schuler D."/>
            <person name="Cox B.L."/>
            <person name="Nealson K.H."/>
            <person name="Bazylinski D.A."/>
        </authorList>
    </citation>
    <scope>NUCLEOTIDE SEQUENCE [LARGE SCALE GENOMIC DNA]</scope>
    <source>
        <strain evidence="11">ATCC BAA-1437 / JCM 17883 / MC-1</strain>
    </source>
</reference>
<dbReference type="GO" id="GO:0050568">
    <property type="term" value="F:protein-glutamine glutaminase activity"/>
    <property type="evidence" value="ECO:0007669"/>
    <property type="project" value="UniProtKB-UniRule"/>
</dbReference>
<dbReference type="InterPro" id="IPR011006">
    <property type="entry name" value="CheY-like_superfamily"/>
</dbReference>
<dbReference type="PROSITE" id="PS50122">
    <property type="entry name" value="CHEB"/>
    <property type="match status" value="1"/>
</dbReference>
<reference evidence="10 11" key="2">
    <citation type="journal article" date="2012" name="Int. J. Syst. Evol. Microbiol.">
        <title>Magnetococcus marinus gen. nov., sp. nov., a marine, magnetotactic bacterium that represents a novel lineage (Magnetococcaceae fam. nov.; Magnetococcales ord. nov.) at the base of the Alphaproteobacteria.</title>
        <authorList>
            <person name="Bazylinski D.A."/>
            <person name="Williams T.J."/>
            <person name="Lefevre C.T."/>
            <person name="Berg R.J."/>
            <person name="Zhang C.L."/>
            <person name="Bowser S.S."/>
            <person name="Dean A.J."/>
            <person name="Beveridge T.J."/>
        </authorList>
    </citation>
    <scope>NUCLEOTIDE SEQUENCE [LARGE SCALE GENOMIC DNA]</scope>
    <source>
        <strain evidence="11">ATCC BAA-1437 / JCM 17883 / MC-1</strain>
    </source>
</reference>
<feature type="active site" evidence="5 6">
    <location>
        <position position="176"/>
    </location>
</feature>
<dbReference type="GO" id="GO:0000156">
    <property type="term" value="F:phosphorelay response regulator activity"/>
    <property type="evidence" value="ECO:0007669"/>
    <property type="project" value="InterPro"/>
</dbReference>
<dbReference type="RefSeq" id="WP_011713142.1">
    <property type="nucleotide sequence ID" value="NC_008576.1"/>
</dbReference>
<dbReference type="Pfam" id="PF00072">
    <property type="entry name" value="Response_reg"/>
    <property type="match status" value="1"/>
</dbReference>
<dbReference type="GO" id="GO:0005737">
    <property type="term" value="C:cytoplasm"/>
    <property type="evidence" value="ECO:0007669"/>
    <property type="project" value="UniProtKB-SubCell"/>
</dbReference>
<dbReference type="HAMAP" id="MF_00099">
    <property type="entry name" value="CheB_chemtxs"/>
    <property type="match status" value="1"/>
</dbReference>
<dbReference type="eggNOG" id="COG2201">
    <property type="taxonomic scope" value="Bacteria"/>
</dbReference>
<dbReference type="InterPro" id="IPR000673">
    <property type="entry name" value="Sig_transdc_resp-reg_Me-estase"/>
</dbReference>
<sequence length="359" mass="37627">METVRVLVVDDSPSIRALIKALLADEVGVEVVAEACNGQQAVELNATLLPDIITMDLEMPVMTGIQAIGEIMRTRAVPILVVSSVSDAEIAYQAVRHGALEVTGKPTLHDGEELAEKLRLLAGVPVIRHIGIGQQLPSSVDKLLLPQEDLPAPTWLPVAEHHESEVPQPVYVIASSTGGPNALALLIAALPQGFPYTVLIAQHISDGFAAGMVEWLGQLSAVPVRLGKHGEPILPGVVYIAPSEFHMTVTADGRIAMLTPAEGDIYHPSCDALLRSAAAVYGSRVVGVILTGMGRDGVQGLAAVCQAGGKTLAQDEASSVIFGMNKLAIEAGVAQEVVSLDNMLPAMLKHAQQSSAEAL</sequence>
<evidence type="ECO:0000259" key="8">
    <source>
        <dbReference type="PROSITE" id="PS50110"/>
    </source>
</evidence>
<dbReference type="SMART" id="SM00448">
    <property type="entry name" value="REC"/>
    <property type="match status" value="1"/>
</dbReference>
<keyword evidence="5 7" id="KW-0597">Phosphoprotein</keyword>
<feature type="domain" description="Response regulatory" evidence="8">
    <location>
        <begin position="5"/>
        <end position="120"/>
    </location>
</feature>
<evidence type="ECO:0000313" key="11">
    <source>
        <dbReference type="Proteomes" id="UP000002586"/>
    </source>
</evidence>
<proteinExistence type="inferred from homology"/>
<dbReference type="EMBL" id="CP000471">
    <property type="protein sequence ID" value="ABK43989.1"/>
    <property type="molecule type" value="Genomic_DNA"/>
</dbReference>
<dbReference type="HOGENOM" id="CLU_000445_51_0_5"/>
<dbReference type="Gene3D" id="3.40.50.180">
    <property type="entry name" value="Methylesterase CheB, C-terminal domain"/>
    <property type="match status" value="1"/>
</dbReference>
<comment type="PTM">
    <text evidence="5">Phosphorylated by CheA. Phosphorylation of the N-terminal regulatory domain activates the methylesterase activity.</text>
</comment>
<dbReference type="InterPro" id="IPR001789">
    <property type="entry name" value="Sig_transdc_resp-reg_receiver"/>
</dbReference>
<evidence type="ECO:0000313" key="10">
    <source>
        <dbReference type="EMBL" id="ABK43989.1"/>
    </source>
</evidence>
<gene>
    <name evidence="5" type="primary">cheB</name>
    <name evidence="10" type="ordered locus">Mmc1_1480</name>
</gene>
<dbReference type="EC" id="3.1.1.61" evidence="5"/>
<dbReference type="GO" id="GO:0006935">
    <property type="term" value="P:chemotaxis"/>
    <property type="evidence" value="ECO:0007669"/>
    <property type="project" value="UniProtKB-UniRule"/>
</dbReference>
<dbReference type="SUPFAM" id="SSF52172">
    <property type="entry name" value="CheY-like"/>
    <property type="match status" value="1"/>
</dbReference>
<dbReference type="STRING" id="156889.Mmc1_1480"/>
<evidence type="ECO:0000256" key="7">
    <source>
        <dbReference type="PROSITE-ProRule" id="PRU00169"/>
    </source>
</evidence>
<evidence type="ECO:0000256" key="3">
    <source>
        <dbReference type="ARBA" id="ARBA00022801"/>
    </source>
</evidence>
<dbReference type="Pfam" id="PF01339">
    <property type="entry name" value="CheB_methylest"/>
    <property type="match status" value="1"/>
</dbReference>
<keyword evidence="3 5" id="KW-0378">Hydrolase</keyword>
<dbReference type="PROSITE" id="PS50110">
    <property type="entry name" value="RESPONSE_REGULATORY"/>
    <property type="match status" value="1"/>
</dbReference>
<name>A0L7P6_MAGMM</name>
<organism evidence="10 11">
    <name type="scientific">Magnetococcus marinus (strain ATCC BAA-1437 / JCM 17883 / MC-1)</name>
    <dbReference type="NCBI Taxonomy" id="156889"/>
    <lineage>
        <taxon>Bacteria</taxon>
        <taxon>Pseudomonadati</taxon>
        <taxon>Pseudomonadota</taxon>
        <taxon>Magnetococcia</taxon>
        <taxon>Magnetococcales</taxon>
        <taxon>Magnetococcaceae</taxon>
        <taxon>Magnetococcus</taxon>
    </lineage>
</organism>
<dbReference type="InterPro" id="IPR008248">
    <property type="entry name" value="CheB-like"/>
</dbReference>
<keyword evidence="2 5" id="KW-0145">Chemotaxis</keyword>
<comment type="subcellular location">
    <subcellularLocation>
        <location evidence="5">Cytoplasm</location>
    </subcellularLocation>
</comment>
<dbReference type="CDD" id="cd17541">
    <property type="entry name" value="REC_CheB-like"/>
    <property type="match status" value="1"/>
</dbReference>
<evidence type="ECO:0000256" key="5">
    <source>
        <dbReference type="HAMAP-Rule" id="MF_00099"/>
    </source>
</evidence>